<reference evidence="7" key="2">
    <citation type="submission" date="2025-09" db="UniProtKB">
        <authorList>
            <consortium name="Ensembl"/>
        </authorList>
    </citation>
    <scope>IDENTIFICATION</scope>
</reference>
<feature type="chain" id="PRO_5034534178" description="Ig-like domain-containing protein" evidence="6">
    <location>
        <begin position="20"/>
        <end position="198"/>
    </location>
</feature>
<evidence type="ECO:0000313" key="8">
    <source>
        <dbReference type="Proteomes" id="UP000694568"/>
    </source>
</evidence>
<evidence type="ECO:0008006" key="9">
    <source>
        <dbReference type="Google" id="ProtNLM"/>
    </source>
</evidence>
<dbReference type="InterPro" id="IPR015631">
    <property type="entry name" value="CD2/SLAM_rcpt"/>
</dbReference>
<protein>
    <recommendedName>
        <fullName evidence="9">Ig-like domain-containing protein</fullName>
    </recommendedName>
</protein>
<reference evidence="7" key="1">
    <citation type="submission" date="2025-08" db="UniProtKB">
        <authorList>
            <consortium name="Ensembl"/>
        </authorList>
    </citation>
    <scope>IDENTIFICATION</scope>
</reference>
<dbReference type="PANTHER" id="PTHR12080">
    <property type="entry name" value="SIGNALING LYMPHOCYTIC ACTIVATION MOLECULE"/>
    <property type="match status" value="1"/>
</dbReference>
<dbReference type="Gene3D" id="2.60.40.10">
    <property type="entry name" value="Immunoglobulins"/>
    <property type="match status" value="2"/>
</dbReference>
<evidence type="ECO:0000256" key="6">
    <source>
        <dbReference type="SAM" id="SignalP"/>
    </source>
</evidence>
<feature type="compositionally biased region" description="Basic and acidic residues" evidence="5">
    <location>
        <begin position="182"/>
        <end position="198"/>
    </location>
</feature>
<evidence type="ECO:0000256" key="2">
    <source>
        <dbReference type="ARBA" id="ARBA00022729"/>
    </source>
</evidence>
<dbReference type="InterPro" id="IPR013783">
    <property type="entry name" value="Ig-like_fold"/>
</dbReference>
<evidence type="ECO:0000313" key="7">
    <source>
        <dbReference type="Ensembl" id="ENSSLUP00000035884.1"/>
    </source>
</evidence>
<dbReference type="GO" id="GO:0016020">
    <property type="term" value="C:membrane"/>
    <property type="evidence" value="ECO:0007669"/>
    <property type="project" value="UniProtKB-SubCell"/>
</dbReference>
<keyword evidence="2 6" id="KW-0732">Signal</keyword>
<feature type="region of interest" description="Disordered" evidence="5">
    <location>
        <begin position="179"/>
        <end position="198"/>
    </location>
</feature>
<evidence type="ECO:0000256" key="1">
    <source>
        <dbReference type="ARBA" id="ARBA00004370"/>
    </source>
</evidence>
<accession>A0A8C9Z841</accession>
<comment type="subcellular location">
    <subcellularLocation>
        <location evidence="1">Membrane</location>
    </subcellularLocation>
</comment>
<keyword evidence="8" id="KW-1185">Reference proteome</keyword>
<evidence type="ECO:0000256" key="3">
    <source>
        <dbReference type="ARBA" id="ARBA00023136"/>
    </source>
</evidence>
<dbReference type="Ensembl" id="ENSSLUT00000036996.1">
    <property type="protein sequence ID" value="ENSSLUP00000035884.1"/>
    <property type="gene ID" value="ENSSLUG00000016030.1"/>
</dbReference>
<keyword evidence="4" id="KW-0325">Glycoprotein</keyword>
<proteinExistence type="predicted"/>
<evidence type="ECO:0000256" key="5">
    <source>
        <dbReference type="SAM" id="MobiDB-lite"/>
    </source>
</evidence>
<organism evidence="7 8">
    <name type="scientific">Sander lucioperca</name>
    <name type="common">Pike-perch</name>
    <name type="synonym">Perca lucioperca</name>
    <dbReference type="NCBI Taxonomy" id="283035"/>
    <lineage>
        <taxon>Eukaryota</taxon>
        <taxon>Metazoa</taxon>
        <taxon>Chordata</taxon>
        <taxon>Craniata</taxon>
        <taxon>Vertebrata</taxon>
        <taxon>Euteleostomi</taxon>
        <taxon>Actinopterygii</taxon>
        <taxon>Neopterygii</taxon>
        <taxon>Teleostei</taxon>
        <taxon>Neoteleostei</taxon>
        <taxon>Acanthomorphata</taxon>
        <taxon>Eupercaria</taxon>
        <taxon>Perciformes</taxon>
        <taxon>Percoidei</taxon>
        <taxon>Percidae</taxon>
        <taxon>Luciopercinae</taxon>
        <taxon>Sander</taxon>
    </lineage>
</organism>
<dbReference type="AlphaFoldDB" id="A0A8C9Z841"/>
<feature type="signal peptide" evidence="6">
    <location>
        <begin position="1"/>
        <end position="19"/>
    </location>
</feature>
<dbReference type="GeneTree" id="ENSGT00610000086518"/>
<dbReference type="SUPFAM" id="SSF48726">
    <property type="entry name" value="Immunoglobulin"/>
    <property type="match status" value="1"/>
</dbReference>
<dbReference type="Proteomes" id="UP000694568">
    <property type="component" value="Unplaced"/>
</dbReference>
<evidence type="ECO:0000256" key="4">
    <source>
        <dbReference type="ARBA" id="ARBA00023180"/>
    </source>
</evidence>
<dbReference type="PANTHER" id="PTHR12080:SF125">
    <property type="entry name" value="CD48 ANTIGEN-LIKE"/>
    <property type="match status" value="1"/>
</dbReference>
<keyword evidence="3" id="KW-0472">Membrane</keyword>
<name>A0A8C9Z841_SANLU</name>
<sequence>AGKLTCCWLLLAVLNFALAQNKLTTKYFTDGGELTLDVRPPPPEPLGDVLWKIDGNLVAEWVKDKVPVTYYRTFRGRTTLDVTTGRLVIKDMTKADMGVYSVEVNRKPQNERYNAVLIQEVPQPEVELRPLTCSPALDTGPVTYSWKEGDGEWKESGKDLNITKSGTLDVETFTCRIQNPVSERDSKPENNPLLEKKF</sequence>
<dbReference type="InterPro" id="IPR036179">
    <property type="entry name" value="Ig-like_dom_sf"/>
</dbReference>